<gene>
    <name evidence="2" type="ORF">OV079_20950</name>
</gene>
<accession>A0A9X3IYV3</accession>
<evidence type="ECO:0000256" key="1">
    <source>
        <dbReference type="SAM" id="MobiDB-lite"/>
    </source>
</evidence>
<dbReference type="AlphaFoldDB" id="A0A9X3IYV3"/>
<feature type="region of interest" description="Disordered" evidence="1">
    <location>
        <begin position="1"/>
        <end position="45"/>
    </location>
</feature>
<protein>
    <submittedName>
        <fullName evidence="2">Uncharacterized protein</fullName>
    </submittedName>
</protein>
<name>A0A9X3IYV3_9BACT</name>
<dbReference type="EMBL" id="JAPNKE010000002">
    <property type="protein sequence ID" value="MCY1007979.1"/>
    <property type="molecule type" value="Genomic_DNA"/>
</dbReference>
<keyword evidence="3" id="KW-1185">Reference proteome</keyword>
<sequence length="79" mass="7550">MRSSSRRANSRGGAEALQLTSPASLHVGCPSGAGARSGAGGHTCGSGRSTGCVAASLYGHTSTPAASQAARSSSARSCG</sequence>
<reference evidence="2" key="1">
    <citation type="submission" date="2022-11" db="EMBL/GenBank/DDBJ databases">
        <title>Minimal conservation of predation-associated metabolite biosynthetic gene clusters underscores biosynthetic potential of Myxococcota including descriptions for ten novel species: Archangium lansinium sp. nov., Myxococcus landrumus sp. nov., Nannocystis bai.</title>
        <authorList>
            <person name="Ahearne A."/>
            <person name="Stevens C."/>
            <person name="Phillips K."/>
        </authorList>
    </citation>
    <scope>NUCLEOTIDE SEQUENCE</scope>
    <source>
        <strain evidence="2">Na p29</strain>
    </source>
</reference>
<proteinExistence type="predicted"/>
<evidence type="ECO:0000313" key="3">
    <source>
        <dbReference type="Proteomes" id="UP001150924"/>
    </source>
</evidence>
<feature type="compositionally biased region" description="Gly residues" evidence="1">
    <location>
        <begin position="35"/>
        <end position="44"/>
    </location>
</feature>
<dbReference type="RefSeq" id="WP_267770630.1">
    <property type="nucleotide sequence ID" value="NZ_JAPNKE010000002.1"/>
</dbReference>
<evidence type="ECO:0000313" key="2">
    <source>
        <dbReference type="EMBL" id="MCY1007979.1"/>
    </source>
</evidence>
<dbReference type="Proteomes" id="UP001150924">
    <property type="component" value="Unassembled WGS sequence"/>
</dbReference>
<organism evidence="2 3">
    <name type="scientific">Nannocystis pusilla</name>
    <dbReference type="NCBI Taxonomy" id="889268"/>
    <lineage>
        <taxon>Bacteria</taxon>
        <taxon>Pseudomonadati</taxon>
        <taxon>Myxococcota</taxon>
        <taxon>Polyangia</taxon>
        <taxon>Nannocystales</taxon>
        <taxon>Nannocystaceae</taxon>
        <taxon>Nannocystis</taxon>
    </lineage>
</organism>
<comment type="caution">
    <text evidence="2">The sequence shown here is derived from an EMBL/GenBank/DDBJ whole genome shotgun (WGS) entry which is preliminary data.</text>
</comment>